<feature type="non-terminal residue" evidence="1">
    <location>
        <position position="1"/>
    </location>
</feature>
<dbReference type="Proteomes" id="UP000663829">
    <property type="component" value="Unassembled WGS sequence"/>
</dbReference>
<name>A0A816D512_9BILA</name>
<evidence type="ECO:0000313" key="3">
    <source>
        <dbReference type="Proteomes" id="UP000663829"/>
    </source>
</evidence>
<comment type="caution">
    <text evidence="1">The sequence shown here is derived from an EMBL/GenBank/DDBJ whole genome shotgun (WGS) entry which is preliminary data.</text>
</comment>
<evidence type="ECO:0000313" key="1">
    <source>
        <dbReference type="EMBL" id="CAF1631089.1"/>
    </source>
</evidence>
<proteinExistence type="predicted"/>
<gene>
    <name evidence="1" type="ORF">GPM918_LOCUS44348</name>
    <name evidence="2" type="ORF">SRO942_LOCUS46159</name>
</gene>
<dbReference type="EMBL" id="CAJNOQ010043656">
    <property type="protein sequence ID" value="CAF1631089.1"/>
    <property type="molecule type" value="Genomic_DNA"/>
</dbReference>
<evidence type="ECO:0000313" key="2">
    <source>
        <dbReference type="EMBL" id="CAF4530192.1"/>
    </source>
</evidence>
<dbReference type="Proteomes" id="UP000681722">
    <property type="component" value="Unassembled WGS sequence"/>
</dbReference>
<keyword evidence="3" id="KW-1185">Reference proteome</keyword>
<dbReference type="OrthoDB" id="10115605at2759"/>
<reference evidence="1" key="1">
    <citation type="submission" date="2021-02" db="EMBL/GenBank/DDBJ databases">
        <authorList>
            <person name="Nowell W R."/>
        </authorList>
    </citation>
    <scope>NUCLEOTIDE SEQUENCE</scope>
</reference>
<organism evidence="1 3">
    <name type="scientific">Didymodactylos carnosus</name>
    <dbReference type="NCBI Taxonomy" id="1234261"/>
    <lineage>
        <taxon>Eukaryota</taxon>
        <taxon>Metazoa</taxon>
        <taxon>Spiralia</taxon>
        <taxon>Gnathifera</taxon>
        <taxon>Rotifera</taxon>
        <taxon>Eurotatoria</taxon>
        <taxon>Bdelloidea</taxon>
        <taxon>Philodinida</taxon>
        <taxon>Philodinidae</taxon>
        <taxon>Didymodactylos</taxon>
    </lineage>
</organism>
<protein>
    <submittedName>
        <fullName evidence="1">Uncharacterized protein</fullName>
    </submittedName>
</protein>
<dbReference type="AlphaFoldDB" id="A0A816D512"/>
<accession>A0A816D512</accession>
<sequence>MNERIGSGIVYERMNRIRLEDVWFLYQFSQIAFFFHKVDIVKLPKVLYHLEILNFIGKYYDQLSVKFTQFWSKHKEVRCCGENCSKAFVTDGFQKPCRFICSNVTKAELCEEMGPVTLGCGNRPKSSNKRTAVETDNPSFDDDDEVVEEDGDFGMCAACVCADRGTPVEEPFETDECNVERKPRFRNSKVTSYGVVHTEYNCGIVVDFLEINLSEQVFVII</sequence>
<dbReference type="EMBL" id="CAJOBC010111517">
    <property type="protein sequence ID" value="CAF4530192.1"/>
    <property type="molecule type" value="Genomic_DNA"/>
</dbReference>